<name>V5WHH1_9SPIO</name>
<protein>
    <recommendedName>
        <fullName evidence="4">Protein kinase domain-containing protein</fullName>
    </recommendedName>
</protein>
<dbReference type="EMBL" id="CP006939">
    <property type="protein sequence ID" value="AHC14994.1"/>
    <property type="molecule type" value="Genomic_DNA"/>
</dbReference>
<dbReference type="Proteomes" id="UP000018680">
    <property type="component" value="Chromosome"/>
</dbReference>
<evidence type="ECO:0000313" key="3">
    <source>
        <dbReference type="Proteomes" id="UP000018680"/>
    </source>
</evidence>
<dbReference type="HOGENOM" id="CLU_550855_0_0_12"/>
<accession>V5WHH1</accession>
<dbReference type="AlphaFoldDB" id="V5WHH1"/>
<keyword evidence="1" id="KW-0812">Transmembrane</keyword>
<keyword evidence="3" id="KW-1185">Reference proteome</keyword>
<dbReference type="RefSeq" id="WP_024267914.1">
    <property type="nucleotide sequence ID" value="NC_023035.1"/>
</dbReference>
<evidence type="ECO:0000313" key="2">
    <source>
        <dbReference type="EMBL" id="AHC14994.1"/>
    </source>
</evidence>
<dbReference type="STRING" id="1307761.L21SP2_1609"/>
<proteinExistence type="predicted"/>
<reference evidence="2 3" key="1">
    <citation type="journal article" date="2015" name="Stand. Genomic Sci.">
        <title>Complete genome sequence and description of Salinispira pacifica gen. nov., sp. nov., a novel spirochaete isolated form a hypersaline microbial mat.</title>
        <authorList>
            <person name="Ben Hania W."/>
            <person name="Joseph M."/>
            <person name="Schumann P."/>
            <person name="Bunk B."/>
            <person name="Fiebig A."/>
            <person name="Sproer C."/>
            <person name="Klenk H.P."/>
            <person name="Fardeau M.L."/>
            <person name="Spring S."/>
        </authorList>
    </citation>
    <scope>NUCLEOTIDE SEQUENCE [LARGE SCALE GENOMIC DNA]</scope>
    <source>
        <strain evidence="2 3">L21-RPul-D2</strain>
    </source>
</reference>
<dbReference type="KEGG" id="slr:L21SP2_1609"/>
<evidence type="ECO:0000256" key="1">
    <source>
        <dbReference type="SAM" id="Phobius"/>
    </source>
</evidence>
<dbReference type="OrthoDB" id="354724at2"/>
<keyword evidence="1" id="KW-0472">Membrane</keyword>
<organism evidence="2 3">
    <name type="scientific">Salinispira pacifica</name>
    <dbReference type="NCBI Taxonomy" id="1307761"/>
    <lineage>
        <taxon>Bacteria</taxon>
        <taxon>Pseudomonadati</taxon>
        <taxon>Spirochaetota</taxon>
        <taxon>Spirochaetia</taxon>
        <taxon>Spirochaetales</taxon>
        <taxon>Spirochaetaceae</taxon>
        <taxon>Salinispira</taxon>
    </lineage>
</organism>
<feature type="transmembrane region" description="Helical" evidence="1">
    <location>
        <begin position="305"/>
        <end position="326"/>
    </location>
</feature>
<sequence>MQLIQSHNLFHRLEHNGETKTAIDTGIQASGPGMTRLKDKLSQNALVISLLQGKEEPEDFQYRKIPLDQVLSFDGTIYLTLNEYFTGNTLQDYLDYQDPISSDEAKLIVSLFKFSRRHSDLLPEQLNPQHILLDGERLLILPAQWSRAISTNENIGSLSKGFEQVNYPDNGMYKSFRLQHFALASSLYRILTGQWPVREENLELKRRFKRKGLITPIEYYLPGLEDWVLQWFDHTLSLRDFAPRGNKTDDDIYEWILNLPSQPPEISTGKHPDSRDTEMAESERLARYFRRMRIERRLQHMKARAPMLTFAGLVAIVLLAVGITVVRNATRDLAVTGLSPDEVVREYYESYNSLDHGFLEEAARGKIGRSRVNRLANLYAVSMVREGTELRSVFVPADEWLNKDPEVREPLGDFMVFGMTDFELLERDEYRDADGETIIEYRVEYIVWDPREDMQGLQGVQNTDELKLREFPRGWQITELRQLSEKSVQP</sequence>
<gene>
    <name evidence="2" type="ORF">L21SP2_1609</name>
</gene>
<keyword evidence="1" id="KW-1133">Transmembrane helix</keyword>
<evidence type="ECO:0008006" key="4">
    <source>
        <dbReference type="Google" id="ProtNLM"/>
    </source>
</evidence>